<dbReference type="RefSeq" id="XP_019089396.1">
    <property type="nucleotide sequence ID" value="XM_019233851.1"/>
</dbReference>
<gene>
    <name evidence="3" type="primary">LOC104732610</name>
</gene>
<evidence type="ECO:0000259" key="1">
    <source>
        <dbReference type="Pfam" id="PF09331"/>
    </source>
</evidence>
<keyword evidence="2" id="KW-1185">Reference proteome</keyword>
<evidence type="ECO:0000313" key="2">
    <source>
        <dbReference type="Proteomes" id="UP000694864"/>
    </source>
</evidence>
<protein>
    <submittedName>
        <fullName evidence="3">Uncharacterized protein LOC104732610</fullName>
    </submittedName>
</protein>
<dbReference type="GeneID" id="104732610"/>
<dbReference type="Pfam" id="PF09331">
    <property type="entry name" value="DUF1985"/>
    <property type="match status" value="1"/>
</dbReference>
<proteinExistence type="predicted"/>
<dbReference type="Proteomes" id="UP000694864">
    <property type="component" value="Chromosome 12"/>
</dbReference>
<feature type="domain" description="DUF1985" evidence="1">
    <location>
        <begin position="79"/>
        <end position="220"/>
    </location>
</feature>
<dbReference type="PANTHER" id="PTHR48449:SF1">
    <property type="entry name" value="DUF1985 DOMAIN-CONTAINING PROTEIN"/>
    <property type="match status" value="1"/>
</dbReference>
<reference evidence="2" key="1">
    <citation type="journal article" date="2014" name="Nat. Commun.">
        <title>The emerging biofuel crop Camelina sativa retains a highly undifferentiated hexaploid genome structure.</title>
        <authorList>
            <person name="Kagale S."/>
            <person name="Koh C."/>
            <person name="Nixon J."/>
            <person name="Bollina V."/>
            <person name="Clarke W.E."/>
            <person name="Tuteja R."/>
            <person name="Spillane C."/>
            <person name="Robinson S.J."/>
            <person name="Links M.G."/>
            <person name="Clarke C."/>
            <person name="Higgins E.E."/>
            <person name="Huebert T."/>
            <person name="Sharpe A.G."/>
            <person name="Parkin I.A."/>
        </authorList>
    </citation>
    <scope>NUCLEOTIDE SEQUENCE [LARGE SCALE GENOMIC DNA]</scope>
    <source>
        <strain evidence="2">cv. DH55</strain>
    </source>
</reference>
<sequence length="442" mass="50329">MAVTENNNRQLPIRLFTHGTEPMPRKSLNCQSQKEKMLKVSTKLGDDALVNLRNSCLGVFVEFYEADFVFAGSIVQHLLIRQLFVQEPYEIWCLLGDQPVRFSLNEFQHLTGLNCEELPLDDDDDDDAVINHQTEFWTMLKLPPNKGPSWESLARSLDECSGWSVQDRTKLGLLCLLSICVFAEDRRVGRIPVSIAKKVLSRDTFDMYPWGRLAFLHLIRAIKSADLDKYSLVMDGFVQVLQVWGYWAFHRLGETFGNKRECEGVELTRWKGGRPDGEKTFDLDQLLLEDMREYGKVRVTHLHYPRGDLILPKWGNEAHDPSVHCMIKTVLSLGSRFKPTDWPPEGMKVGNPQPKRKASVSQRLCDSSGVHEACGSQTSTKTRRNRGNNVKRRNVAGNASLVATQSEESNDLWNLSLSSFRTKIRTEDSGMSVCHVCKKNQL</sequence>
<dbReference type="InterPro" id="IPR015410">
    <property type="entry name" value="DUF1985"/>
</dbReference>
<evidence type="ECO:0000313" key="3">
    <source>
        <dbReference type="RefSeq" id="XP_019089396.1"/>
    </source>
</evidence>
<accession>A0ABM1QRK8</accession>
<reference evidence="3" key="2">
    <citation type="submission" date="2025-08" db="UniProtKB">
        <authorList>
            <consortium name="RefSeq"/>
        </authorList>
    </citation>
    <scope>IDENTIFICATION</scope>
    <source>
        <tissue evidence="3">Leaf</tissue>
    </source>
</reference>
<name>A0ABM1QRK8_CAMSA</name>
<dbReference type="PANTHER" id="PTHR48449">
    <property type="entry name" value="DUF1985 DOMAIN-CONTAINING PROTEIN"/>
    <property type="match status" value="1"/>
</dbReference>
<organism evidence="2 3">
    <name type="scientific">Camelina sativa</name>
    <name type="common">False flax</name>
    <name type="synonym">Myagrum sativum</name>
    <dbReference type="NCBI Taxonomy" id="90675"/>
    <lineage>
        <taxon>Eukaryota</taxon>
        <taxon>Viridiplantae</taxon>
        <taxon>Streptophyta</taxon>
        <taxon>Embryophyta</taxon>
        <taxon>Tracheophyta</taxon>
        <taxon>Spermatophyta</taxon>
        <taxon>Magnoliopsida</taxon>
        <taxon>eudicotyledons</taxon>
        <taxon>Gunneridae</taxon>
        <taxon>Pentapetalae</taxon>
        <taxon>rosids</taxon>
        <taxon>malvids</taxon>
        <taxon>Brassicales</taxon>
        <taxon>Brassicaceae</taxon>
        <taxon>Camelineae</taxon>
        <taxon>Camelina</taxon>
    </lineage>
</organism>